<sequence length="255" mass="28272">MIHQDYAVVSYIEDPDKFREVMGGGRKTKVGGKCMSKAKAFNIMESHLRNVGGFPEVTGEEMKKRFDWYNEGSGGRTDINLVDLDYGSEDDDMLAEQHEPFMNSSTDSVQDESLHQTVEEEEDDDNLVECERQDPTKPQMNGAEECGKRRRRNAKDSRDYPTTNGRPGNVHSAKGARSRDSRVSKSQGVLRPGGGFGAEVLTDHLSNPSMVLEVADEEEKQPNVTNLNDNVNGLSNESGDLSSDEDSEDTEDSIS</sequence>
<organism evidence="2 3">
    <name type="scientific">Riccia sorocarpa</name>
    <dbReference type="NCBI Taxonomy" id="122646"/>
    <lineage>
        <taxon>Eukaryota</taxon>
        <taxon>Viridiplantae</taxon>
        <taxon>Streptophyta</taxon>
        <taxon>Embryophyta</taxon>
        <taxon>Marchantiophyta</taxon>
        <taxon>Marchantiopsida</taxon>
        <taxon>Marchantiidae</taxon>
        <taxon>Marchantiales</taxon>
        <taxon>Ricciaceae</taxon>
        <taxon>Riccia</taxon>
    </lineage>
</organism>
<reference evidence="2 3" key="1">
    <citation type="submission" date="2024-09" db="EMBL/GenBank/DDBJ databases">
        <title>Chromosome-scale assembly of Riccia sorocarpa.</title>
        <authorList>
            <person name="Paukszto L."/>
        </authorList>
    </citation>
    <scope>NUCLEOTIDE SEQUENCE [LARGE SCALE GENOMIC DNA]</scope>
    <source>
        <strain evidence="2">LP-2024</strain>
        <tissue evidence="2">Aerial parts of the thallus</tissue>
    </source>
</reference>
<feature type="compositionally biased region" description="Acidic residues" evidence="1">
    <location>
        <begin position="119"/>
        <end position="128"/>
    </location>
</feature>
<evidence type="ECO:0000313" key="2">
    <source>
        <dbReference type="EMBL" id="KAL3692805.1"/>
    </source>
</evidence>
<feature type="compositionally biased region" description="Polar residues" evidence="1">
    <location>
        <begin position="222"/>
        <end position="234"/>
    </location>
</feature>
<dbReference type="Proteomes" id="UP001633002">
    <property type="component" value="Unassembled WGS sequence"/>
</dbReference>
<proteinExistence type="predicted"/>
<keyword evidence="3" id="KW-1185">Reference proteome</keyword>
<dbReference type="EMBL" id="JBJQOH010000003">
    <property type="protein sequence ID" value="KAL3692805.1"/>
    <property type="molecule type" value="Genomic_DNA"/>
</dbReference>
<accession>A0ABD3HMJ1</accession>
<gene>
    <name evidence="2" type="ORF">R1sor_006456</name>
</gene>
<protein>
    <submittedName>
        <fullName evidence="2">Uncharacterized protein</fullName>
    </submittedName>
</protein>
<comment type="caution">
    <text evidence="2">The sequence shown here is derived from an EMBL/GenBank/DDBJ whole genome shotgun (WGS) entry which is preliminary data.</text>
</comment>
<feature type="region of interest" description="Disordered" evidence="1">
    <location>
        <begin position="101"/>
        <end position="255"/>
    </location>
</feature>
<evidence type="ECO:0000256" key="1">
    <source>
        <dbReference type="SAM" id="MobiDB-lite"/>
    </source>
</evidence>
<evidence type="ECO:0000313" key="3">
    <source>
        <dbReference type="Proteomes" id="UP001633002"/>
    </source>
</evidence>
<name>A0ABD3HMJ1_9MARC</name>
<feature type="compositionally biased region" description="Acidic residues" evidence="1">
    <location>
        <begin position="242"/>
        <end position="255"/>
    </location>
</feature>
<dbReference type="AlphaFoldDB" id="A0ABD3HMJ1"/>